<sequence length="100" mass="11232">MEGKVAGESQWVATTFDHHARWLGEVTSQGIEYIRFENPEHRDWTKKEDQQPKQHMGKRKEHNIRRNCEATDGRGGGAAGGWCTVINNCETPQKGGLGAQ</sequence>
<organism evidence="2 3">
    <name type="scientific">Ficus carica</name>
    <name type="common">Common fig</name>
    <dbReference type="NCBI Taxonomy" id="3494"/>
    <lineage>
        <taxon>Eukaryota</taxon>
        <taxon>Viridiplantae</taxon>
        <taxon>Streptophyta</taxon>
        <taxon>Embryophyta</taxon>
        <taxon>Tracheophyta</taxon>
        <taxon>Spermatophyta</taxon>
        <taxon>Magnoliopsida</taxon>
        <taxon>eudicotyledons</taxon>
        <taxon>Gunneridae</taxon>
        <taxon>Pentapetalae</taxon>
        <taxon>rosids</taxon>
        <taxon>fabids</taxon>
        <taxon>Rosales</taxon>
        <taxon>Moraceae</taxon>
        <taxon>Ficeae</taxon>
        <taxon>Ficus</taxon>
    </lineage>
</organism>
<feature type="region of interest" description="Disordered" evidence="1">
    <location>
        <begin position="42"/>
        <end position="76"/>
    </location>
</feature>
<evidence type="ECO:0000313" key="3">
    <source>
        <dbReference type="Proteomes" id="UP001187192"/>
    </source>
</evidence>
<keyword evidence="3" id="KW-1185">Reference proteome</keyword>
<evidence type="ECO:0000313" key="2">
    <source>
        <dbReference type="EMBL" id="GMN26194.1"/>
    </source>
</evidence>
<feature type="compositionally biased region" description="Basic and acidic residues" evidence="1">
    <location>
        <begin position="42"/>
        <end position="52"/>
    </location>
</feature>
<name>A0AA87Z5T5_FICCA</name>
<dbReference type="AlphaFoldDB" id="A0AA87Z5T5"/>
<dbReference type="EMBL" id="BTGU01000001">
    <property type="protein sequence ID" value="GMN26194.1"/>
    <property type="molecule type" value="Genomic_DNA"/>
</dbReference>
<accession>A0AA87Z5T5</accession>
<dbReference type="Proteomes" id="UP001187192">
    <property type="component" value="Unassembled WGS sequence"/>
</dbReference>
<reference evidence="2" key="1">
    <citation type="submission" date="2023-07" db="EMBL/GenBank/DDBJ databases">
        <title>draft genome sequence of fig (Ficus carica).</title>
        <authorList>
            <person name="Takahashi T."/>
            <person name="Nishimura K."/>
        </authorList>
    </citation>
    <scope>NUCLEOTIDE SEQUENCE</scope>
</reference>
<protein>
    <submittedName>
        <fullName evidence="2">Uncharacterized protein</fullName>
    </submittedName>
</protein>
<comment type="caution">
    <text evidence="2">The sequence shown here is derived from an EMBL/GenBank/DDBJ whole genome shotgun (WGS) entry which is preliminary data.</text>
</comment>
<evidence type="ECO:0000256" key="1">
    <source>
        <dbReference type="SAM" id="MobiDB-lite"/>
    </source>
</evidence>
<proteinExistence type="predicted"/>
<gene>
    <name evidence="2" type="ORF">TIFTF001_001219</name>
</gene>